<dbReference type="InterPro" id="IPR036047">
    <property type="entry name" value="F-box-like_dom_sf"/>
</dbReference>
<name>A0ABC8K2R3_ERUVS</name>
<dbReference type="InterPro" id="IPR050796">
    <property type="entry name" value="SCF_F-box_component"/>
</dbReference>
<feature type="domain" description="F-box" evidence="1">
    <location>
        <begin position="12"/>
        <end position="58"/>
    </location>
</feature>
<protein>
    <recommendedName>
        <fullName evidence="1">F-box domain-containing protein</fullName>
    </recommendedName>
</protein>
<dbReference type="PANTHER" id="PTHR31672">
    <property type="entry name" value="BNACNNG10540D PROTEIN"/>
    <property type="match status" value="1"/>
</dbReference>
<organism evidence="2 3">
    <name type="scientific">Eruca vesicaria subsp. sativa</name>
    <name type="common">Garden rocket</name>
    <name type="synonym">Eruca sativa</name>
    <dbReference type="NCBI Taxonomy" id="29727"/>
    <lineage>
        <taxon>Eukaryota</taxon>
        <taxon>Viridiplantae</taxon>
        <taxon>Streptophyta</taxon>
        <taxon>Embryophyta</taxon>
        <taxon>Tracheophyta</taxon>
        <taxon>Spermatophyta</taxon>
        <taxon>Magnoliopsida</taxon>
        <taxon>eudicotyledons</taxon>
        <taxon>Gunneridae</taxon>
        <taxon>Pentapetalae</taxon>
        <taxon>rosids</taxon>
        <taxon>malvids</taxon>
        <taxon>Brassicales</taxon>
        <taxon>Brassicaceae</taxon>
        <taxon>Brassiceae</taxon>
        <taxon>Eruca</taxon>
    </lineage>
</organism>
<evidence type="ECO:0000313" key="3">
    <source>
        <dbReference type="Proteomes" id="UP001642260"/>
    </source>
</evidence>
<dbReference type="SMART" id="SM00256">
    <property type="entry name" value="FBOX"/>
    <property type="match status" value="1"/>
</dbReference>
<evidence type="ECO:0000259" key="1">
    <source>
        <dbReference type="PROSITE" id="PS50181"/>
    </source>
</evidence>
<proteinExistence type="predicted"/>
<dbReference type="PANTHER" id="PTHR31672:SF13">
    <property type="entry name" value="F-BOX PROTEIN CPR30-LIKE"/>
    <property type="match status" value="1"/>
</dbReference>
<dbReference type="SUPFAM" id="SSF81383">
    <property type="entry name" value="F-box domain"/>
    <property type="match status" value="1"/>
</dbReference>
<comment type="caution">
    <text evidence="2">The sequence shown here is derived from an EMBL/GenBank/DDBJ whole genome shotgun (WGS) entry which is preliminary data.</text>
</comment>
<dbReference type="Proteomes" id="UP001642260">
    <property type="component" value="Unassembled WGS sequence"/>
</dbReference>
<dbReference type="Pfam" id="PF07734">
    <property type="entry name" value="FBA_1"/>
    <property type="match status" value="1"/>
</dbReference>
<dbReference type="AlphaFoldDB" id="A0ABC8K2R3"/>
<dbReference type="InterPro" id="IPR006527">
    <property type="entry name" value="F-box-assoc_dom_typ1"/>
</dbReference>
<reference evidence="2 3" key="1">
    <citation type="submission" date="2022-03" db="EMBL/GenBank/DDBJ databases">
        <authorList>
            <person name="Macdonald S."/>
            <person name="Ahmed S."/>
            <person name="Newling K."/>
        </authorList>
    </citation>
    <scope>NUCLEOTIDE SEQUENCE [LARGE SCALE GENOMIC DNA]</scope>
</reference>
<dbReference type="Pfam" id="PF00646">
    <property type="entry name" value="F-box"/>
    <property type="match status" value="1"/>
</dbReference>
<dbReference type="InterPro" id="IPR017451">
    <property type="entry name" value="F-box-assoc_interact_dom"/>
</dbReference>
<keyword evidence="3" id="KW-1185">Reference proteome</keyword>
<evidence type="ECO:0000313" key="2">
    <source>
        <dbReference type="EMBL" id="CAH8340861.1"/>
    </source>
</evidence>
<accession>A0ABC8K2R3</accession>
<dbReference type="PROSITE" id="PS50181">
    <property type="entry name" value="FBOX"/>
    <property type="match status" value="1"/>
</dbReference>
<gene>
    <name evidence="2" type="ORF">ERUC_LOCUS15502</name>
</gene>
<sequence>MMSDCPRELAAYRIDSDLPRDVTEEVLSRLPVTSLGGVRSTCKKWNALTKDDDFIKKHLGKNQWRKVVMLLDYKVYLMSVDLLTPPSIERIGKLVSVNHDNDPAAAADGVDISKIVHCDGLLLCITKDIPNHRLVVWNPYSGQTRWIEPRDSYNRFDGYALGYSSEKINNCSLLRSHKVLRFVDFYDRSLKRHVREFELYSFNSNSWKVVDVNPDWSIGFYQRGVSLKGNTYWFAEEKPVGVAPGTEISDLRDFLLCFDFTKERFGPRLPLPFHSFGDVVALASVREEQLAVLFQKFGLPPYTVKIWISSKIEPNAVSWNKLFLSVDMKPLTGFLFLDNGGSFFVDEEEEVAVVLDKARNTFRFTHNIACVISKNGHFKQVDIGEPADPSLKLPTNCPLVCSYVPSSVDIM</sequence>
<dbReference type="Gene3D" id="1.20.1280.50">
    <property type="match status" value="1"/>
</dbReference>
<dbReference type="EMBL" id="CAKOAT010144599">
    <property type="protein sequence ID" value="CAH8340861.1"/>
    <property type="molecule type" value="Genomic_DNA"/>
</dbReference>
<dbReference type="CDD" id="cd22157">
    <property type="entry name" value="F-box_AtFBW1-like"/>
    <property type="match status" value="1"/>
</dbReference>
<dbReference type="InterPro" id="IPR001810">
    <property type="entry name" value="F-box_dom"/>
</dbReference>
<dbReference type="NCBIfam" id="TIGR01640">
    <property type="entry name" value="F_box_assoc_1"/>
    <property type="match status" value="1"/>
</dbReference>